<dbReference type="EMBL" id="VSSQ01096899">
    <property type="protein sequence ID" value="MPN40472.1"/>
    <property type="molecule type" value="Genomic_DNA"/>
</dbReference>
<gene>
    <name evidence="1" type="ORF">SDC9_188010</name>
</gene>
<sequence>MERILASADSKSIGSLQTTTNEVSFLMAAARLAIESLGVSQEVGDKELHEARLQGLSRIMKLRKAAEPVLETGAVCSLLGVSRETIRKKVDRRQLLALPKGADRVFPAFQFKEGDVVPGLPEVLDTLREHSPFMALSFLLSESPSFGAKTAIELLRSGEVDLVLAEARGLLTHGS</sequence>
<reference evidence="1" key="1">
    <citation type="submission" date="2019-08" db="EMBL/GenBank/DDBJ databases">
        <authorList>
            <person name="Kucharzyk K."/>
            <person name="Murdoch R.W."/>
            <person name="Higgins S."/>
            <person name="Loffler F."/>
        </authorList>
    </citation>
    <scope>NUCLEOTIDE SEQUENCE</scope>
</reference>
<proteinExistence type="predicted"/>
<comment type="caution">
    <text evidence="1">The sequence shown here is derived from an EMBL/GenBank/DDBJ whole genome shotgun (WGS) entry which is preliminary data.</text>
</comment>
<evidence type="ECO:0008006" key="2">
    <source>
        <dbReference type="Google" id="ProtNLM"/>
    </source>
</evidence>
<dbReference type="AlphaFoldDB" id="A0A645HPS9"/>
<accession>A0A645HPS9</accession>
<protein>
    <recommendedName>
        <fullName evidence="2">Helix-turn-helix domain-containing protein</fullName>
    </recommendedName>
</protein>
<evidence type="ECO:0000313" key="1">
    <source>
        <dbReference type="EMBL" id="MPN40472.1"/>
    </source>
</evidence>
<organism evidence="1">
    <name type="scientific">bioreactor metagenome</name>
    <dbReference type="NCBI Taxonomy" id="1076179"/>
    <lineage>
        <taxon>unclassified sequences</taxon>
        <taxon>metagenomes</taxon>
        <taxon>ecological metagenomes</taxon>
    </lineage>
</organism>
<name>A0A645HPS9_9ZZZZ</name>